<protein>
    <submittedName>
        <fullName evidence="8">Acetylornithine aminotransferase</fullName>
    </submittedName>
</protein>
<accession>A0A369BEC1</accession>
<dbReference type="GO" id="GO:0006526">
    <property type="term" value="P:L-arginine biosynthetic process"/>
    <property type="evidence" value="ECO:0007669"/>
    <property type="project" value="UniProtKB-ARBA"/>
</dbReference>
<dbReference type="InterPro" id="IPR050103">
    <property type="entry name" value="Class-III_PLP-dep_AT"/>
</dbReference>
<dbReference type="InterPro" id="IPR005814">
    <property type="entry name" value="Aminotrans_3"/>
</dbReference>
<evidence type="ECO:0000313" key="8">
    <source>
        <dbReference type="EMBL" id="RCX18827.1"/>
    </source>
</evidence>
<dbReference type="NCBIfam" id="TIGR00707">
    <property type="entry name" value="argD"/>
    <property type="match status" value="1"/>
</dbReference>
<dbReference type="Gene3D" id="3.40.640.10">
    <property type="entry name" value="Type I PLP-dependent aspartate aminotransferase-like (Major domain)"/>
    <property type="match status" value="1"/>
</dbReference>
<dbReference type="FunFam" id="3.40.640.10:FF:000004">
    <property type="entry name" value="Acetylornithine aminotransferase"/>
    <property type="match status" value="1"/>
</dbReference>
<gene>
    <name evidence="8" type="ORF">DFR58_10496</name>
</gene>
<dbReference type="CDD" id="cd00610">
    <property type="entry name" value="OAT_like"/>
    <property type="match status" value="1"/>
</dbReference>
<dbReference type="GO" id="GO:0008483">
    <property type="term" value="F:transaminase activity"/>
    <property type="evidence" value="ECO:0007669"/>
    <property type="project" value="UniProtKB-KW"/>
</dbReference>
<name>A0A369BEC1_9FIRM</name>
<dbReference type="Gene3D" id="3.90.1150.10">
    <property type="entry name" value="Aspartate Aminotransferase, domain 1"/>
    <property type="match status" value="1"/>
</dbReference>
<comment type="cofactor">
    <cofactor evidence="1">
        <name>pyridoxal 5'-phosphate</name>
        <dbReference type="ChEBI" id="CHEBI:597326"/>
    </cofactor>
</comment>
<dbReference type="AlphaFoldDB" id="A0A369BEC1"/>
<proteinExistence type="inferred from homology"/>
<dbReference type="PANTHER" id="PTHR11986:SF79">
    <property type="entry name" value="ACETYLORNITHINE AMINOTRANSFERASE, MITOCHONDRIAL"/>
    <property type="match status" value="1"/>
</dbReference>
<sequence length="405" mass="44759">MSCDCYIDSVELIKKAEKSLMYVTNRPDIIFTKGKGSYLWDSNCNKYLDMIAGWAVCCLGHSPEVMVEALTSQAKLLINPSPSFYNEPAIEFADLLTKISCMDKVFFINSGAEANEGAIKLARKYGQKYMNGAFEIITAWNSFHGRTLATMAASGKKIWENLYQPRPQGFTKVQYNDIESLKQAISKDTCAVMLELVQGEGGVIVADKTYIKQVRQLCDENNILLIIDEVQTGLGRLGHMFAYEDYGIEPDIITLAKGIGGGFPLSALLAKDEVCCFEAGDQGGTYSMAPLGAAVGKAVIEEIINSDLCNNAKRIGEYFTEQLYKLMERHKVMKEVRGSGLLLAIGLHEEIANQIKDECMNNFLIINAPNTKTLRFMPALNISTAEVDETISILNNVLNKVSKIS</sequence>
<dbReference type="EMBL" id="QPJT01000004">
    <property type="protein sequence ID" value="RCX18827.1"/>
    <property type="molecule type" value="Genomic_DNA"/>
</dbReference>
<dbReference type="InterPro" id="IPR015424">
    <property type="entry name" value="PyrdxlP-dep_Trfase"/>
</dbReference>
<dbReference type="Pfam" id="PF00202">
    <property type="entry name" value="Aminotran_3"/>
    <property type="match status" value="1"/>
</dbReference>
<evidence type="ECO:0000313" key="9">
    <source>
        <dbReference type="Proteomes" id="UP000253034"/>
    </source>
</evidence>
<keyword evidence="4 8" id="KW-0808">Transferase</keyword>
<comment type="pathway">
    <text evidence="6">Amino-acid biosynthesis.</text>
</comment>
<evidence type="ECO:0000256" key="4">
    <source>
        <dbReference type="ARBA" id="ARBA00022679"/>
    </source>
</evidence>
<dbReference type="InterPro" id="IPR015421">
    <property type="entry name" value="PyrdxlP-dep_Trfase_major"/>
</dbReference>
<keyword evidence="2 8" id="KW-0032">Aminotransferase</keyword>
<dbReference type="InterPro" id="IPR015422">
    <property type="entry name" value="PyrdxlP-dep_Trfase_small"/>
</dbReference>
<keyword evidence="3" id="KW-0028">Amino-acid biosynthesis</keyword>
<keyword evidence="9" id="KW-1185">Reference proteome</keyword>
<dbReference type="PANTHER" id="PTHR11986">
    <property type="entry name" value="AMINOTRANSFERASE CLASS III"/>
    <property type="match status" value="1"/>
</dbReference>
<evidence type="ECO:0000256" key="3">
    <source>
        <dbReference type="ARBA" id="ARBA00022605"/>
    </source>
</evidence>
<evidence type="ECO:0000256" key="6">
    <source>
        <dbReference type="ARBA" id="ARBA00029440"/>
    </source>
</evidence>
<dbReference type="OrthoDB" id="9801052at2"/>
<comment type="similarity">
    <text evidence="7">Belongs to the class-III pyridoxal-phosphate-dependent aminotransferase family.</text>
</comment>
<dbReference type="PIRSF" id="PIRSF000521">
    <property type="entry name" value="Transaminase_4ab_Lys_Orn"/>
    <property type="match status" value="1"/>
</dbReference>
<dbReference type="Proteomes" id="UP000253034">
    <property type="component" value="Unassembled WGS sequence"/>
</dbReference>
<evidence type="ECO:0000256" key="1">
    <source>
        <dbReference type="ARBA" id="ARBA00001933"/>
    </source>
</evidence>
<dbReference type="NCBIfam" id="NF002325">
    <property type="entry name" value="PRK01278.1"/>
    <property type="match status" value="1"/>
</dbReference>
<comment type="caution">
    <text evidence="8">The sequence shown here is derived from an EMBL/GenBank/DDBJ whole genome shotgun (WGS) entry which is preliminary data.</text>
</comment>
<reference evidence="8 9" key="1">
    <citation type="submission" date="2018-07" db="EMBL/GenBank/DDBJ databases">
        <title>Genomic Encyclopedia of Type Strains, Phase IV (KMG-IV): sequencing the most valuable type-strain genomes for metagenomic binning, comparative biology and taxonomic classification.</title>
        <authorList>
            <person name="Goeker M."/>
        </authorList>
    </citation>
    <scope>NUCLEOTIDE SEQUENCE [LARGE SCALE GENOMIC DNA]</scope>
    <source>
        <strain evidence="8 9">DSM 27016</strain>
    </source>
</reference>
<evidence type="ECO:0000256" key="5">
    <source>
        <dbReference type="ARBA" id="ARBA00022898"/>
    </source>
</evidence>
<dbReference type="InterPro" id="IPR049704">
    <property type="entry name" value="Aminotrans_3_PPA_site"/>
</dbReference>
<dbReference type="GO" id="GO:0042802">
    <property type="term" value="F:identical protein binding"/>
    <property type="evidence" value="ECO:0007669"/>
    <property type="project" value="TreeGrafter"/>
</dbReference>
<dbReference type="GO" id="GO:0030170">
    <property type="term" value="F:pyridoxal phosphate binding"/>
    <property type="evidence" value="ECO:0007669"/>
    <property type="project" value="InterPro"/>
</dbReference>
<dbReference type="InterPro" id="IPR004636">
    <property type="entry name" value="AcOrn/SuccOrn_fam"/>
</dbReference>
<evidence type="ECO:0000256" key="2">
    <source>
        <dbReference type="ARBA" id="ARBA00022576"/>
    </source>
</evidence>
<evidence type="ECO:0000256" key="7">
    <source>
        <dbReference type="RuleBase" id="RU003560"/>
    </source>
</evidence>
<dbReference type="PROSITE" id="PS00600">
    <property type="entry name" value="AA_TRANSFER_CLASS_3"/>
    <property type="match status" value="1"/>
</dbReference>
<keyword evidence="5 7" id="KW-0663">Pyridoxal phosphate</keyword>
<organism evidence="8 9">
    <name type="scientific">Anaerobacterium chartisolvens</name>
    <dbReference type="NCBI Taxonomy" id="1297424"/>
    <lineage>
        <taxon>Bacteria</taxon>
        <taxon>Bacillati</taxon>
        <taxon>Bacillota</taxon>
        <taxon>Clostridia</taxon>
        <taxon>Eubacteriales</taxon>
        <taxon>Oscillospiraceae</taxon>
        <taxon>Anaerobacterium</taxon>
    </lineage>
</organism>
<dbReference type="SUPFAM" id="SSF53383">
    <property type="entry name" value="PLP-dependent transferases"/>
    <property type="match status" value="1"/>
</dbReference>